<dbReference type="OrthoDB" id="5429442at2759"/>
<accession>A0A2R6RPY5</accession>
<evidence type="ECO:0000313" key="2">
    <source>
        <dbReference type="EMBL" id="PSS32082.1"/>
    </source>
</evidence>
<dbReference type="AlphaFoldDB" id="A0A2R6RPY5"/>
<keyword evidence="3" id="KW-1185">Reference proteome</keyword>
<organism evidence="2 3">
    <name type="scientific">Hermanssonia centrifuga</name>
    <dbReference type="NCBI Taxonomy" id="98765"/>
    <lineage>
        <taxon>Eukaryota</taxon>
        <taxon>Fungi</taxon>
        <taxon>Dikarya</taxon>
        <taxon>Basidiomycota</taxon>
        <taxon>Agaricomycotina</taxon>
        <taxon>Agaricomycetes</taxon>
        <taxon>Polyporales</taxon>
        <taxon>Meruliaceae</taxon>
        <taxon>Hermanssonia</taxon>
    </lineage>
</organism>
<dbReference type="Proteomes" id="UP000186601">
    <property type="component" value="Unassembled WGS sequence"/>
</dbReference>
<reference evidence="2 3" key="1">
    <citation type="submission" date="2018-02" db="EMBL/GenBank/DDBJ databases">
        <title>Genome sequence of the basidiomycete white-rot fungus Phlebia centrifuga.</title>
        <authorList>
            <person name="Granchi Z."/>
            <person name="Peng M."/>
            <person name="de Vries R.P."/>
            <person name="Hilden K."/>
            <person name="Makela M.R."/>
            <person name="Grigoriev I."/>
            <person name="Riley R."/>
        </authorList>
    </citation>
    <scope>NUCLEOTIDE SEQUENCE [LARGE SCALE GENOMIC DNA]</scope>
    <source>
        <strain evidence="2 3">FBCC195</strain>
    </source>
</reference>
<proteinExistence type="predicted"/>
<protein>
    <submittedName>
        <fullName evidence="2">Uncharacterized protein</fullName>
    </submittedName>
</protein>
<evidence type="ECO:0000256" key="1">
    <source>
        <dbReference type="SAM" id="MobiDB-lite"/>
    </source>
</evidence>
<name>A0A2R6RPY5_9APHY</name>
<evidence type="ECO:0000313" key="3">
    <source>
        <dbReference type="Proteomes" id="UP000186601"/>
    </source>
</evidence>
<dbReference type="EMBL" id="MLYV02000199">
    <property type="protein sequence ID" value="PSS32082.1"/>
    <property type="molecule type" value="Genomic_DNA"/>
</dbReference>
<sequence length="1067" mass="121018">MCFNENHASQATHYLNTQLGALWDNAVGCVQRHSNGLKPDDNHKYYFALAEFYYGKHRSRGQAARGDMMFYASFGKPSLEFICNHDAVIRLKMNEGHYNADFNRATAELAPAHVERNRTFKDVEAVFRVPFKIAGMRGEHSRIGNGQHVINMVILDYTKAQLLSVSSEVNNGRQALSVYLSEYLEFLQNAGNHVLFSLPDFDDDRLRVSIDFSTSGRPVLGIDSIFGISVEKINSYLQASWLKSAMLAGRGRGHSVDRTALSLAEYRSTWVASESLIHFHVTLGAPRIQALCGEEVVLFFTVDEVVFYESDDFEKAPKQQYSNWEIAVIVNVIHQKEDDGNVTRIVLDLSHCRFVHYLSDFPDYDDQDNDALECWQRLIDFFTVDYLDIIQSAQYHNIYHYDIRWPKPTTTSIEWTDYVEEESHEESVWIPEDGDIGPGPWTKPAAWQDITDKTDMQGFDQVIAISQGAINAHFQKIFSVAQVNRTDQTIARWSYEDYFRASFEPLTVRLLSNNKVLIWVRIKEGHVKTLRKWSPWAESEKHVFENWRLAFEVDIKMNGHEHLESMSSAWTTTFEDSFAFKHHGGKNDRALKHVYLDMQNTTFIHEFSSFDGLYSHDRRSIDKVQAIVTYLQSYYFTQFISSGYHVLYTIPVWKPTTNLPSYALTEAIFHVHSPKPVTRLTWHQVTKVNEPIIVILGMTGSRPLPALRLTWTTNWTLRATKAISYGTVSLSKRVFLEERLLTLLAEVNALTTVIVQPFRLHNNSWSPELTTLAQAERGAHTRWVLDTEKAGLLKYKWEHRDGWSYEHWGSNDTMNGNYSVHCTTKNYLEIPTIFKSGTLRIALRGEVTLQIGVNGATQKWKAESSAHWATTVDAYSEAGGLNVRIPKVAIPEFRKSQADGDVVSTLYTDPQLLLKKHLPGSIELSGVLSEFKAFEGTWQSVYPGTSAYTLAQPVFNKKGDILFELRPYSQLSASVSFVPPSYSRRASGAITSRSPSAVRRPSNFARGSIHQVLIKDAEQGGIVVGGSIGNGKIGNGNGNGLPRVPSTGFRRGDGRPTPRTMESEIDY</sequence>
<feature type="region of interest" description="Disordered" evidence="1">
    <location>
        <begin position="1031"/>
        <end position="1067"/>
    </location>
</feature>
<dbReference type="STRING" id="98765.A0A2R6RPY5"/>
<comment type="caution">
    <text evidence="2">The sequence shown here is derived from an EMBL/GenBank/DDBJ whole genome shotgun (WGS) entry which is preliminary data.</text>
</comment>
<gene>
    <name evidence="2" type="ORF">PHLCEN_2v2158</name>
</gene>